<dbReference type="InterPro" id="IPR036291">
    <property type="entry name" value="NAD(P)-bd_dom_sf"/>
</dbReference>
<dbReference type="Pfam" id="PF01408">
    <property type="entry name" value="GFO_IDH_MocA"/>
    <property type="match status" value="1"/>
</dbReference>
<keyword evidence="5" id="KW-1185">Reference proteome</keyword>
<sequence length="414" mass="46339">MIEAALLGAGGRGMFAYASYALKRPDEIKFVAVAEPNAEKRERFAREHAIPPERTFSGWEELLEQPRLCQALFICTQDADHYAPSMKALDVGYDIILEKPMATSPLESLAIAQKAERLGRLLTVCHTMRYSNYFNKLKELIDSGTIGRIMSVQWTENVGYWHQAHSFVRGNWRRADETSPMILAKSCHDMDILQHIVGGEVLRVSSFGSLSFFKPDNAPEGSTKRCTDGCKVEHECPFSAIKWYYNEKDEWPQSIVSLTPTLEARGKALREGPYGRCVFHCDNDVVDHQVVNLLFDNEVTVAFTMSAFSTDNTRSFKIMGTAGEIRGYEKRNELEVIRFSGERYAVNPETVEGGHGGADTKMMMDFVKQLESGESQGKSGGLVSARSHLIAFAAEESRLTGRTITMSEYVAGLR</sequence>
<dbReference type="RefSeq" id="WP_169283141.1">
    <property type="nucleotide sequence ID" value="NZ_CP051680.1"/>
</dbReference>
<dbReference type="AlphaFoldDB" id="A0A7Z2VQ41"/>
<evidence type="ECO:0000313" key="5">
    <source>
        <dbReference type="Proteomes" id="UP000502248"/>
    </source>
</evidence>
<evidence type="ECO:0000256" key="1">
    <source>
        <dbReference type="ARBA" id="ARBA00010928"/>
    </source>
</evidence>
<dbReference type="GO" id="GO:0000166">
    <property type="term" value="F:nucleotide binding"/>
    <property type="evidence" value="ECO:0007669"/>
    <property type="project" value="InterPro"/>
</dbReference>
<evidence type="ECO:0000259" key="2">
    <source>
        <dbReference type="Pfam" id="PF01408"/>
    </source>
</evidence>
<evidence type="ECO:0000313" key="4">
    <source>
        <dbReference type="EMBL" id="QJD86895.1"/>
    </source>
</evidence>
<dbReference type="InterPro" id="IPR004104">
    <property type="entry name" value="Gfo/Idh/MocA-like_OxRdtase_C"/>
</dbReference>
<dbReference type="KEGG" id="cheb:HH215_29470"/>
<dbReference type="PANTHER" id="PTHR43377">
    <property type="entry name" value="BILIVERDIN REDUCTASE A"/>
    <property type="match status" value="1"/>
</dbReference>
<reference evidence="4 5" key="1">
    <citation type="submission" date="2020-04" db="EMBL/GenBank/DDBJ databases">
        <title>Genome sequencing of novel species.</title>
        <authorList>
            <person name="Heo J."/>
            <person name="Kim S.-J."/>
            <person name="Kim J.-S."/>
            <person name="Hong S.-B."/>
            <person name="Kwon S.-W."/>
        </authorList>
    </citation>
    <scope>NUCLEOTIDE SEQUENCE [LARGE SCALE GENOMIC DNA]</scope>
    <source>
        <strain evidence="4 5">MFER-1</strain>
    </source>
</reference>
<name>A0A7Z2VQ41_9BACL</name>
<proteinExistence type="inferred from homology"/>
<dbReference type="PANTHER" id="PTHR43377:SF2">
    <property type="entry name" value="BINDING ROSSMANN FOLD OXIDOREDUCTASE, PUTATIVE (AFU_ORTHOLOGUE AFUA_4G00560)-RELATED"/>
    <property type="match status" value="1"/>
</dbReference>
<dbReference type="InterPro" id="IPR000683">
    <property type="entry name" value="Gfo/Idh/MocA-like_OxRdtase_N"/>
</dbReference>
<accession>A0A7Z2VQ41</accession>
<protein>
    <submittedName>
        <fullName evidence="4">Gfo/Idh/MocA family oxidoreductase</fullName>
    </submittedName>
</protein>
<evidence type="ECO:0000259" key="3">
    <source>
        <dbReference type="Pfam" id="PF02894"/>
    </source>
</evidence>
<dbReference type="Proteomes" id="UP000502248">
    <property type="component" value="Chromosome"/>
</dbReference>
<gene>
    <name evidence="4" type="ORF">HH215_29470</name>
</gene>
<dbReference type="Gene3D" id="3.30.360.10">
    <property type="entry name" value="Dihydrodipicolinate Reductase, domain 2"/>
    <property type="match status" value="1"/>
</dbReference>
<feature type="domain" description="Gfo/Idh/MocA-like oxidoreductase C-terminal" evidence="3">
    <location>
        <begin position="138"/>
        <end position="373"/>
    </location>
</feature>
<feature type="domain" description="Gfo/Idh/MocA-like oxidoreductase N-terminal" evidence="2">
    <location>
        <begin position="4"/>
        <end position="125"/>
    </location>
</feature>
<dbReference type="SUPFAM" id="SSF55347">
    <property type="entry name" value="Glyceraldehyde-3-phosphate dehydrogenase-like, C-terminal domain"/>
    <property type="match status" value="1"/>
</dbReference>
<dbReference type="EMBL" id="CP051680">
    <property type="protein sequence ID" value="QJD86895.1"/>
    <property type="molecule type" value="Genomic_DNA"/>
</dbReference>
<organism evidence="4 5">
    <name type="scientific">Cohnella herbarum</name>
    <dbReference type="NCBI Taxonomy" id="2728023"/>
    <lineage>
        <taxon>Bacteria</taxon>
        <taxon>Bacillati</taxon>
        <taxon>Bacillota</taxon>
        <taxon>Bacilli</taxon>
        <taxon>Bacillales</taxon>
        <taxon>Paenibacillaceae</taxon>
        <taxon>Cohnella</taxon>
    </lineage>
</organism>
<comment type="similarity">
    <text evidence="1">Belongs to the Gfo/Idh/MocA family.</text>
</comment>
<dbReference type="Gene3D" id="3.40.50.720">
    <property type="entry name" value="NAD(P)-binding Rossmann-like Domain"/>
    <property type="match status" value="1"/>
</dbReference>
<dbReference type="InterPro" id="IPR051450">
    <property type="entry name" value="Gfo/Idh/MocA_Oxidoreductases"/>
</dbReference>
<dbReference type="SUPFAM" id="SSF51735">
    <property type="entry name" value="NAD(P)-binding Rossmann-fold domains"/>
    <property type="match status" value="1"/>
</dbReference>
<dbReference type="Pfam" id="PF02894">
    <property type="entry name" value="GFO_IDH_MocA_C"/>
    <property type="match status" value="1"/>
</dbReference>